<dbReference type="EMBL" id="BQNB010021351">
    <property type="protein sequence ID" value="GJU05478.1"/>
    <property type="molecule type" value="Genomic_DNA"/>
</dbReference>
<organism evidence="2 3">
    <name type="scientific">Tanacetum coccineum</name>
    <dbReference type="NCBI Taxonomy" id="301880"/>
    <lineage>
        <taxon>Eukaryota</taxon>
        <taxon>Viridiplantae</taxon>
        <taxon>Streptophyta</taxon>
        <taxon>Embryophyta</taxon>
        <taxon>Tracheophyta</taxon>
        <taxon>Spermatophyta</taxon>
        <taxon>Magnoliopsida</taxon>
        <taxon>eudicotyledons</taxon>
        <taxon>Gunneridae</taxon>
        <taxon>Pentapetalae</taxon>
        <taxon>asterids</taxon>
        <taxon>campanulids</taxon>
        <taxon>Asterales</taxon>
        <taxon>Asteraceae</taxon>
        <taxon>Asteroideae</taxon>
        <taxon>Anthemideae</taxon>
        <taxon>Anthemidinae</taxon>
        <taxon>Tanacetum</taxon>
    </lineage>
</organism>
<accession>A0ABQ5J1Y7</accession>
<dbReference type="Proteomes" id="UP001151760">
    <property type="component" value="Unassembled WGS sequence"/>
</dbReference>
<evidence type="ECO:0000313" key="2">
    <source>
        <dbReference type="EMBL" id="GJU05478.1"/>
    </source>
</evidence>
<sequence length="240" mass="27814">MQQFWYIIAKKPNSSSYQFMLDNQKCEVGVELFREILRICPRVPNKKFVEPPSHNELVTFLKQLGYTGSLELISELYVDHMYQPWRTFLTIINNCLSDYAELIWEDIQFQINNRQSSAKRKEQMPYPRFTKLVINHFLTKYKSIPRRHTSFNNTIKYDGVLGKLKFFNKGKDEQITSLPKAGKGKSKGSKGKKKSDPHAPKEHKKKATPKTKGRITANDNILPNLNESLKLGESMSLTKA</sequence>
<proteinExistence type="predicted"/>
<name>A0ABQ5J1Y7_9ASTR</name>
<keyword evidence="3" id="KW-1185">Reference proteome</keyword>
<feature type="compositionally biased region" description="Basic residues" evidence="1">
    <location>
        <begin position="201"/>
        <end position="213"/>
    </location>
</feature>
<feature type="compositionally biased region" description="Basic residues" evidence="1">
    <location>
        <begin position="182"/>
        <end position="193"/>
    </location>
</feature>
<protein>
    <submittedName>
        <fullName evidence="2">Uncharacterized protein</fullName>
    </submittedName>
</protein>
<reference evidence="2" key="1">
    <citation type="journal article" date="2022" name="Int. J. Mol. Sci.">
        <title>Draft Genome of Tanacetum Coccineum: Genomic Comparison of Closely Related Tanacetum-Family Plants.</title>
        <authorList>
            <person name="Yamashiro T."/>
            <person name="Shiraishi A."/>
            <person name="Nakayama K."/>
            <person name="Satake H."/>
        </authorList>
    </citation>
    <scope>NUCLEOTIDE SEQUENCE</scope>
</reference>
<gene>
    <name evidence="2" type="ORF">Tco_1121908</name>
</gene>
<comment type="caution">
    <text evidence="2">The sequence shown here is derived from an EMBL/GenBank/DDBJ whole genome shotgun (WGS) entry which is preliminary data.</text>
</comment>
<evidence type="ECO:0000313" key="3">
    <source>
        <dbReference type="Proteomes" id="UP001151760"/>
    </source>
</evidence>
<evidence type="ECO:0000256" key="1">
    <source>
        <dbReference type="SAM" id="MobiDB-lite"/>
    </source>
</evidence>
<reference evidence="2" key="2">
    <citation type="submission" date="2022-01" db="EMBL/GenBank/DDBJ databases">
        <authorList>
            <person name="Yamashiro T."/>
            <person name="Shiraishi A."/>
            <person name="Satake H."/>
            <person name="Nakayama K."/>
        </authorList>
    </citation>
    <scope>NUCLEOTIDE SEQUENCE</scope>
</reference>
<feature type="compositionally biased region" description="Polar residues" evidence="1">
    <location>
        <begin position="217"/>
        <end position="227"/>
    </location>
</feature>
<feature type="region of interest" description="Disordered" evidence="1">
    <location>
        <begin position="175"/>
        <end position="240"/>
    </location>
</feature>